<comment type="cofactor">
    <cofactor evidence="2">
        <name>Mg(2+)</name>
        <dbReference type="ChEBI" id="CHEBI:18420"/>
    </cofactor>
</comment>
<dbReference type="InterPro" id="IPR015797">
    <property type="entry name" value="NUDIX_hydrolase-like_dom_sf"/>
</dbReference>
<dbReference type="GO" id="GO:0006695">
    <property type="term" value="P:cholesterol biosynthetic process"/>
    <property type="evidence" value="ECO:0007669"/>
    <property type="project" value="UniProtKB-KW"/>
</dbReference>
<sequence length="250" mass="28773">MSNTMISRGSRGVCAILQEVSCAFKRNYAKMEVAPLQKALLQELCILVDEQDKPVGEATKEYSHRVAQDGSIPLHRAFSVFLFNNNGDLLVQKRSPTKITFPEMYTNTCCSHPSAKNPGEAEEDNALGIKKAARRRLADELGIPVSEVQPTDFNYLTRIHYYASSDGYWGEHEIDYILFLQKDKVSLDPNPDEVSEIRWVPRDQIEKFVKEINAPLTPWFKLILNNKLLYWWDNLKDLDKLQDHSTIHRF</sequence>
<keyword evidence="13" id="KW-0414">Isoprene biosynthesis</keyword>
<dbReference type="GO" id="GO:0005737">
    <property type="term" value="C:cytoplasm"/>
    <property type="evidence" value="ECO:0007669"/>
    <property type="project" value="TreeGrafter"/>
</dbReference>
<comment type="function">
    <text evidence="3">Catalyzes the 1,3-allylic rearrangement of the homoallylic substrate isopentenyl (IPP) to its highly electrophilic allylic isomer, dimethylallyl diphosphate (DMAPP).</text>
</comment>
<keyword evidence="7" id="KW-0444">Lipid biosynthesis</keyword>
<evidence type="ECO:0000256" key="14">
    <source>
        <dbReference type="ARBA" id="ARBA00023235"/>
    </source>
</evidence>
<evidence type="ECO:0000256" key="3">
    <source>
        <dbReference type="ARBA" id="ARBA00003951"/>
    </source>
</evidence>
<dbReference type="InterPro" id="IPR000086">
    <property type="entry name" value="NUDIX_hydrolase_dom"/>
</dbReference>
<dbReference type="NCBIfam" id="TIGR02150">
    <property type="entry name" value="IPP_isom_1"/>
    <property type="match status" value="1"/>
</dbReference>
<keyword evidence="11" id="KW-0752">Steroid biosynthesis</keyword>
<keyword evidence="10" id="KW-0460">Magnesium</keyword>
<gene>
    <name evidence="17" type="primary">LOC107265850</name>
</gene>
<evidence type="ECO:0000256" key="5">
    <source>
        <dbReference type="ARBA" id="ARBA00007579"/>
    </source>
</evidence>
<keyword evidence="14" id="KW-0413">Isomerase</keyword>
<keyword evidence="9" id="KW-0753">Steroid metabolism</keyword>
<dbReference type="CDD" id="cd02885">
    <property type="entry name" value="NUDIX_IPP_Isomerase"/>
    <property type="match status" value="1"/>
</dbReference>
<feature type="domain" description="Nudix hydrolase" evidence="15">
    <location>
        <begin position="73"/>
        <end position="222"/>
    </location>
</feature>
<keyword evidence="9" id="KW-0756">Sterol biosynthesis</keyword>
<comment type="similarity">
    <text evidence="5">Belongs to the IPP isomerase type 1 family.</text>
</comment>
<dbReference type="PANTHER" id="PTHR10885:SF0">
    <property type="entry name" value="ISOPENTENYL-DIPHOSPHATE DELTA-ISOMERASE"/>
    <property type="match status" value="1"/>
</dbReference>
<dbReference type="GO" id="GO:0009240">
    <property type="term" value="P:isopentenyl diphosphate biosynthetic process"/>
    <property type="evidence" value="ECO:0007669"/>
    <property type="project" value="TreeGrafter"/>
</dbReference>
<organism evidence="16 17">
    <name type="scientific">Cephus cinctus</name>
    <name type="common">Wheat stem sawfly</name>
    <dbReference type="NCBI Taxonomy" id="211228"/>
    <lineage>
        <taxon>Eukaryota</taxon>
        <taxon>Metazoa</taxon>
        <taxon>Ecdysozoa</taxon>
        <taxon>Arthropoda</taxon>
        <taxon>Hexapoda</taxon>
        <taxon>Insecta</taxon>
        <taxon>Pterygota</taxon>
        <taxon>Neoptera</taxon>
        <taxon>Endopterygota</taxon>
        <taxon>Hymenoptera</taxon>
        <taxon>Cephoidea</taxon>
        <taxon>Cephidae</taxon>
        <taxon>Cephus</taxon>
    </lineage>
</organism>
<dbReference type="CTD" id="42526"/>
<comment type="pathway">
    <text evidence="4">Isoprenoid biosynthesis; dimethylallyl diphosphate biosynthesis; dimethylallyl diphosphate from isopentenyl diphosphate: step 1/1.</text>
</comment>
<evidence type="ECO:0000313" key="16">
    <source>
        <dbReference type="Proteomes" id="UP000694920"/>
    </source>
</evidence>
<dbReference type="RefSeq" id="XP_015591198.1">
    <property type="nucleotide sequence ID" value="XM_015735712.2"/>
</dbReference>
<dbReference type="PROSITE" id="PS51462">
    <property type="entry name" value="NUDIX"/>
    <property type="match status" value="1"/>
</dbReference>
<comment type="catalytic activity">
    <reaction evidence="1">
        <text>isopentenyl diphosphate = dimethylallyl diphosphate</text>
        <dbReference type="Rhea" id="RHEA:23284"/>
        <dbReference type="ChEBI" id="CHEBI:57623"/>
        <dbReference type="ChEBI" id="CHEBI:128769"/>
        <dbReference type="EC" id="5.3.3.2"/>
    </reaction>
</comment>
<evidence type="ECO:0000313" key="17">
    <source>
        <dbReference type="RefSeq" id="XP_015591198.1"/>
    </source>
</evidence>
<dbReference type="GO" id="GO:0046872">
    <property type="term" value="F:metal ion binding"/>
    <property type="evidence" value="ECO:0007669"/>
    <property type="project" value="UniProtKB-KW"/>
</dbReference>
<dbReference type="EC" id="5.3.3.2" evidence="6"/>
<dbReference type="PIRSF" id="PIRSF018427">
    <property type="entry name" value="Isopntndiph_ism"/>
    <property type="match status" value="1"/>
</dbReference>
<name>A0AAJ7BPG8_CEPCN</name>
<dbReference type="GeneID" id="107265850"/>
<dbReference type="Gene3D" id="3.90.79.10">
    <property type="entry name" value="Nucleoside Triphosphate Pyrophosphohydrolase"/>
    <property type="match status" value="1"/>
</dbReference>
<keyword evidence="9" id="KW-0152">Cholesterol biosynthesis</keyword>
<dbReference type="SUPFAM" id="SSF55811">
    <property type="entry name" value="Nudix"/>
    <property type="match status" value="1"/>
</dbReference>
<dbReference type="KEGG" id="ccin:107265850"/>
<keyword evidence="16" id="KW-1185">Reference proteome</keyword>
<dbReference type="FunFam" id="3.90.79.10:FF:000012">
    <property type="entry name" value="Isopentenyl-diphosphate Delta-isomerase 1"/>
    <property type="match status" value="1"/>
</dbReference>
<evidence type="ECO:0000256" key="4">
    <source>
        <dbReference type="ARBA" id="ARBA00004826"/>
    </source>
</evidence>
<evidence type="ECO:0000256" key="10">
    <source>
        <dbReference type="ARBA" id="ARBA00022842"/>
    </source>
</evidence>
<keyword evidence="9" id="KW-1207">Sterol metabolism</keyword>
<evidence type="ECO:0000256" key="2">
    <source>
        <dbReference type="ARBA" id="ARBA00001946"/>
    </source>
</evidence>
<accession>A0AAJ7BPG8</accession>
<dbReference type="GO" id="GO:0004452">
    <property type="term" value="F:isopentenyl-diphosphate delta-isomerase activity"/>
    <property type="evidence" value="ECO:0007669"/>
    <property type="project" value="UniProtKB-EC"/>
</dbReference>
<reference evidence="17" key="1">
    <citation type="submission" date="2025-08" db="UniProtKB">
        <authorList>
            <consortium name="RefSeq"/>
        </authorList>
    </citation>
    <scope>IDENTIFICATION</scope>
</reference>
<keyword evidence="8" id="KW-0479">Metal-binding</keyword>
<keyword evidence="9" id="KW-0153">Cholesterol metabolism</keyword>
<evidence type="ECO:0000259" key="15">
    <source>
        <dbReference type="PROSITE" id="PS51462"/>
    </source>
</evidence>
<protein>
    <recommendedName>
        <fullName evidence="6">isopentenyl-diphosphate Delta-isomerase</fullName>
        <ecNumber evidence="6">5.3.3.2</ecNumber>
    </recommendedName>
</protein>
<evidence type="ECO:0000256" key="11">
    <source>
        <dbReference type="ARBA" id="ARBA00022955"/>
    </source>
</evidence>
<evidence type="ECO:0000256" key="7">
    <source>
        <dbReference type="ARBA" id="ARBA00022516"/>
    </source>
</evidence>
<keyword evidence="12" id="KW-0443">Lipid metabolism</keyword>
<evidence type="ECO:0000256" key="8">
    <source>
        <dbReference type="ARBA" id="ARBA00022723"/>
    </source>
</evidence>
<evidence type="ECO:0000256" key="9">
    <source>
        <dbReference type="ARBA" id="ARBA00022778"/>
    </source>
</evidence>
<proteinExistence type="inferred from homology"/>
<dbReference type="InterPro" id="IPR011876">
    <property type="entry name" value="IsopentenylPP_isomerase_typ1"/>
</dbReference>
<dbReference type="Proteomes" id="UP000694920">
    <property type="component" value="Unplaced"/>
</dbReference>
<dbReference type="Pfam" id="PF00293">
    <property type="entry name" value="NUDIX"/>
    <property type="match status" value="1"/>
</dbReference>
<evidence type="ECO:0000256" key="13">
    <source>
        <dbReference type="ARBA" id="ARBA00023229"/>
    </source>
</evidence>
<evidence type="ECO:0000256" key="6">
    <source>
        <dbReference type="ARBA" id="ARBA00012057"/>
    </source>
</evidence>
<dbReference type="PANTHER" id="PTHR10885">
    <property type="entry name" value="ISOPENTENYL-DIPHOSPHATE DELTA-ISOMERASE"/>
    <property type="match status" value="1"/>
</dbReference>
<evidence type="ECO:0000256" key="12">
    <source>
        <dbReference type="ARBA" id="ARBA00023098"/>
    </source>
</evidence>
<dbReference type="AlphaFoldDB" id="A0AAJ7BPG8"/>
<evidence type="ECO:0000256" key="1">
    <source>
        <dbReference type="ARBA" id="ARBA00000374"/>
    </source>
</evidence>